<feature type="compositionally biased region" description="Low complexity" evidence="1">
    <location>
        <begin position="51"/>
        <end position="71"/>
    </location>
</feature>
<accession>A0ABW8ASG4</accession>
<reference evidence="3 4" key="1">
    <citation type="submission" date="2024-10" db="EMBL/GenBank/DDBJ databases">
        <title>The Natural Products Discovery Center: Release of the First 8490 Sequenced Strains for Exploring Actinobacteria Biosynthetic Diversity.</title>
        <authorList>
            <person name="Kalkreuter E."/>
            <person name="Kautsar S.A."/>
            <person name="Yang D."/>
            <person name="Bader C.D."/>
            <person name="Teijaro C.N."/>
            <person name="Fluegel L."/>
            <person name="Davis C.M."/>
            <person name="Simpson J.R."/>
            <person name="Lauterbach L."/>
            <person name="Steele A.D."/>
            <person name="Gui C."/>
            <person name="Meng S."/>
            <person name="Li G."/>
            <person name="Viehrig K."/>
            <person name="Ye F."/>
            <person name="Su P."/>
            <person name="Kiefer A.F."/>
            <person name="Nichols A."/>
            <person name="Cepeda A.J."/>
            <person name="Yan W."/>
            <person name="Fan B."/>
            <person name="Jiang Y."/>
            <person name="Adhikari A."/>
            <person name="Zheng C.-J."/>
            <person name="Schuster L."/>
            <person name="Cowan T.M."/>
            <person name="Smanski M.J."/>
            <person name="Chevrette M.G."/>
            <person name="De Carvalho L.P.S."/>
            <person name="Shen B."/>
        </authorList>
    </citation>
    <scope>NUCLEOTIDE SEQUENCE [LARGE SCALE GENOMIC DNA]</scope>
    <source>
        <strain evidence="3 4">NPDC049639</strain>
    </source>
</reference>
<name>A0ABW8ASG4_9ACTN</name>
<proteinExistence type="predicted"/>
<evidence type="ECO:0008006" key="5">
    <source>
        <dbReference type="Google" id="ProtNLM"/>
    </source>
</evidence>
<keyword evidence="2" id="KW-0732">Signal</keyword>
<evidence type="ECO:0000313" key="3">
    <source>
        <dbReference type="EMBL" id="MFI7588527.1"/>
    </source>
</evidence>
<evidence type="ECO:0000256" key="2">
    <source>
        <dbReference type="SAM" id="SignalP"/>
    </source>
</evidence>
<feature type="chain" id="PRO_5046953126" description="VCBS repeat-containing protein" evidence="2">
    <location>
        <begin position="34"/>
        <end position="258"/>
    </location>
</feature>
<feature type="signal peptide" evidence="2">
    <location>
        <begin position="1"/>
        <end position="33"/>
    </location>
</feature>
<sequence length="258" mass="25263">MRRSRSRAEVTISVVALAAVLGGCSGGSPSVTAGPTTATSAATTPAAVVTSAAGSDDGCPPGGAAVPSGAGTAKSADLDGDGRADRVWLADIDGKRTLGVRTASGAGFSRTFTSAAPQTATALAARVGTGTGPGTDAVVLLDTGRSVALYAVVDCRLVESRNAQGEQYTFDRGFTGYGTGVGCPSVGGTPRLAGYLAETDTGASYRVTRTTVDLTAGGAKATNGEKTTLGTTLKPTSTDVVAATGVTCGKATPAHEPS</sequence>
<evidence type="ECO:0000256" key="1">
    <source>
        <dbReference type="SAM" id="MobiDB-lite"/>
    </source>
</evidence>
<organism evidence="3 4">
    <name type="scientific">Spongisporangium articulatum</name>
    <dbReference type="NCBI Taxonomy" id="3362603"/>
    <lineage>
        <taxon>Bacteria</taxon>
        <taxon>Bacillati</taxon>
        <taxon>Actinomycetota</taxon>
        <taxon>Actinomycetes</taxon>
        <taxon>Kineosporiales</taxon>
        <taxon>Kineosporiaceae</taxon>
        <taxon>Spongisporangium</taxon>
    </lineage>
</organism>
<dbReference type="PROSITE" id="PS51257">
    <property type="entry name" value="PROKAR_LIPOPROTEIN"/>
    <property type="match status" value="1"/>
</dbReference>
<comment type="caution">
    <text evidence="3">The sequence shown here is derived from an EMBL/GenBank/DDBJ whole genome shotgun (WGS) entry which is preliminary data.</text>
</comment>
<dbReference type="Proteomes" id="UP001612915">
    <property type="component" value="Unassembled WGS sequence"/>
</dbReference>
<keyword evidence="4" id="KW-1185">Reference proteome</keyword>
<dbReference type="EMBL" id="JBITLV010000005">
    <property type="protein sequence ID" value="MFI7588527.1"/>
    <property type="molecule type" value="Genomic_DNA"/>
</dbReference>
<dbReference type="RefSeq" id="WP_398282324.1">
    <property type="nucleotide sequence ID" value="NZ_JBITLV010000005.1"/>
</dbReference>
<protein>
    <recommendedName>
        <fullName evidence="5">VCBS repeat-containing protein</fullName>
    </recommendedName>
</protein>
<evidence type="ECO:0000313" key="4">
    <source>
        <dbReference type="Proteomes" id="UP001612915"/>
    </source>
</evidence>
<feature type="region of interest" description="Disordered" evidence="1">
    <location>
        <begin position="51"/>
        <end position="78"/>
    </location>
</feature>
<gene>
    <name evidence="3" type="ORF">ACIB24_15770</name>
</gene>